<dbReference type="Gene3D" id="3.30.1330.230">
    <property type="match status" value="1"/>
</dbReference>
<dbReference type="PANTHER" id="PTHR37809:SF1">
    <property type="entry name" value="RIBOSOMAL PROTEIN S12 METHYLTHIOTRANSFERASE ACCESSORY FACTOR YCAO"/>
    <property type="match status" value="1"/>
</dbReference>
<protein>
    <recommendedName>
        <fullName evidence="1">YcaO domain-containing protein</fullName>
    </recommendedName>
</protein>
<dbReference type="Gene3D" id="3.30.160.660">
    <property type="match status" value="1"/>
</dbReference>
<keyword evidence="3" id="KW-1185">Reference proteome</keyword>
<dbReference type="Proteomes" id="UP000587991">
    <property type="component" value="Unassembled WGS sequence"/>
</dbReference>
<feature type="domain" description="YcaO" evidence="1">
    <location>
        <begin position="59"/>
        <end position="427"/>
    </location>
</feature>
<accession>A0A847SGN8</accession>
<reference evidence="2 3" key="1">
    <citation type="submission" date="2020-04" db="EMBL/GenBank/DDBJ databases">
        <title>Draft genome of Leeia sp. IMCC25680.</title>
        <authorList>
            <person name="Song J."/>
            <person name="Cho J.-C."/>
        </authorList>
    </citation>
    <scope>NUCLEOTIDE SEQUENCE [LARGE SCALE GENOMIC DNA]</scope>
    <source>
        <strain evidence="2 3">IMCC25680</strain>
    </source>
</reference>
<dbReference type="InterPro" id="IPR003776">
    <property type="entry name" value="YcaO-like_dom"/>
</dbReference>
<dbReference type="Gene3D" id="3.30.40.250">
    <property type="match status" value="1"/>
</dbReference>
<proteinExistence type="predicted"/>
<dbReference type="PROSITE" id="PS51664">
    <property type="entry name" value="YCAO"/>
    <property type="match status" value="1"/>
</dbReference>
<gene>
    <name evidence="2" type="ORF">HF682_14775</name>
</gene>
<sequence>MTPAPTPLSRHLLQRCVHPHTGVLPACHLLESHASDWPGVYNAAVPEEPQNPWQTISGAVGYDAQTAMTAAIAEALERHAAALVRLPVRTRASLGVSDRVLDESAFAPYSEAQRQQPGFPWPLPRSTDDLFCSVYDLADNQTVWLPQEWVGLGPRQGEARLPSTSSGLAACSDAAEGPWLGLLRATQEVLERDALTCTWLNGLGGRQIPLPESLQAQADQLGADVAAYDLTQAWNPHPVIAVAGGWPIQGRQRYAFGIACRHTRQEALDKAWLEWAQGLTFAAHMQRQHGKAPPPEPHALRRFDQHAAFYTLRPELWPRTALVRHRRLVSVPSERDTPPPLSTVSVLQQLRVQLAAAGIDLYYRELTTPDVAATGIRVMRVLAPQLSGLHADERAPFLGGRCRDVAWRYPGEVSHTAFPNPLPHPLG</sequence>
<evidence type="ECO:0000259" key="1">
    <source>
        <dbReference type="PROSITE" id="PS51664"/>
    </source>
</evidence>
<dbReference type="RefSeq" id="WP_168878107.1">
    <property type="nucleotide sequence ID" value="NZ_JABAIM010000004.1"/>
</dbReference>
<dbReference type="PANTHER" id="PTHR37809">
    <property type="entry name" value="RIBOSOMAL PROTEIN S12 METHYLTHIOTRANSFERASE ACCESSORY FACTOR YCAO"/>
    <property type="match status" value="1"/>
</dbReference>
<organism evidence="2 3">
    <name type="scientific">Leeia aquatica</name>
    <dbReference type="NCBI Taxonomy" id="2725557"/>
    <lineage>
        <taxon>Bacteria</taxon>
        <taxon>Pseudomonadati</taxon>
        <taxon>Pseudomonadota</taxon>
        <taxon>Betaproteobacteria</taxon>
        <taxon>Neisseriales</taxon>
        <taxon>Leeiaceae</taxon>
        <taxon>Leeia</taxon>
    </lineage>
</organism>
<comment type="caution">
    <text evidence="2">The sequence shown here is derived from an EMBL/GenBank/DDBJ whole genome shotgun (WGS) entry which is preliminary data.</text>
</comment>
<name>A0A847SGN8_9NEIS</name>
<dbReference type="Pfam" id="PF02624">
    <property type="entry name" value="YcaO"/>
    <property type="match status" value="1"/>
</dbReference>
<dbReference type="EMBL" id="JABAIM010000004">
    <property type="protein sequence ID" value="NLR76428.1"/>
    <property type="molecule type" value="Genomic_DNA"/>
</dbReference>
<evidence type="ECO:0000313" key="2">
    <source>
        <dbReference type="EMBL" id="NLR76428.1"/>
    </source>
</evidence>
<evidence type="ECO:0000313" key="3">
    <source>
        <dbReference type="Proteomes" id="UP000587991"/>
    </source>
</evidence>
<dbReference type="AlphaFoldDB" id="A0A847SGN8"/>